<reference evidence="3" key="1">
    <citation type="submission" date="2016-01" db="EMBL/GenBank/DDBJ databases">
        <authorList>
            <person name="Mitreva M."/>
            <person name="Pepin K.H."/>
            <person name="Mihindukulasuriya K.A."/>
            <person name="Fulton R."/>
            <person name="Fronick C."/>
            <person name="O'Laughlin M."/>
            <person name="Miner T."/>
            <person name="Herter B."/>
            <person name="Rosa B.A."/>
            <person name="Cordes M."/>
            <person name="Tomlinson C."/>
            <person name="Wollam A."/>
            <person name="Palsikar V.B."/>
            <person name="Mardis E.R."/>
            <person name="Wilson R.K."/>
        </authorList>
    </citation>
    <scope>NUCLEOTIDE SEQUENCE [LARGE SCALE GENOMIC DNA]</scope>
    <source>
        <strain evidence="3">KA00274</strain>
    </source>
</reference>
<protein>
    <submittedName>
        <fullName evidence="2">Uncharacterized protein</fullName>
    </submittedName>
</protein>
<proteinExistence type="predicted"/>
<evidence type="ECO:0000256" key="1">
    <source>
        <dbReference type="SAM" id="Phobius"/>
    </source>
</evidence>
<sequence length="128" mass="13290">MGVSIIPGVVIICTIVTILTKGPSAGGIYTGAANEGIAFLPWPGDKLRFIINPLFGFSAPEAIAVPITALGSTGAAIAAVAKMAEVGELMLMVLPYSQLFVCVGAVIFLHKLHDGCLGYKRGDWQSSN</sequence>
<dbReference type="AlphaFoldDB" id="A0A133YHA6"/>
<name>A0A133YHA6_9FIRM</name>
<keyword evidence="1" id="KW-1133">Transmembrane helix</keyword>
<accession>A0A133YHA6</accession>
<feature type="transmembrane region" description="Helical" evidence="1">
    <location>
        <begin position="62"/>
        <end position="81"/>
    </location>
</feature>
<gene>
    <name evidence="2" type="ORF">HMPREF1872_00252</name>
</gene>
<dbReference type="EMBL" id="LSCV01000002">
    <property type="protein sequence ID" value="KXB42566.1"/>
    <property type="molecule type" value="Genomic_DNA"/>
</dbReference>
<keyword evidence="1" id="KW-0472">Membrane</keyword>
<evidence type="ECO:0000313" key="3">
    <source>
        <dbReference type="Proteomes" id="UP000070080"/>
    </source>
</evidence>
<organism evidence="2 3">
    <name type="scientific">Amygdalobacter nucleatus</name>
    <dbReference type="NCBI Taxonomy" id="3029274"/>
    <lineage>
        <taxon>Bacteria</taxon>
        <taxon>Bacillati</taxon>
        <taxon>Bacillota</taxon>
        <taxon>Clostridia</taxon>
        <taxon>Eubacteriales</taxon>
        <taxon>Oscillospiraceae</taxon>
        <taxon>Amygdalobacter</taxon>
    </lineage>
</organism>
<dbReference type="STRING" id="1497955.HMPREF1872_00252"/>
<keyword evidence="1" id="KW-0812">Transmembrane</keyword>
<keyword evidence="3" id="KW-1185">Reference proteome</keyword>
<evidence type="ECO:0000313" key="2">
    <source>
        <dbReference type="EMBL" id="KXB42566.1"/>
    </source>
</evidence>
<feature type="transmembrane region" description="Helical" evidence="1">
    <location>
        <begin position="93"/>
        <end position="110"/>
    </location>
</feature>
<comment type="caution">
    <text evidence="2">The sequence shown here is derived from an EMBL/GenBank/DDBJ whole genome shotgun (WGS) entry which is preliminary data.</text>
</comment>
<dbReference type="PATRIC" id="fig|1497955.3.peg.238"/>
<dbReference type="Proteomes" id="UP000070080">
    <property type="component" value="Unassembled WGS sequence"/>
</dbReference>